<protein>
    <recommendedName>
        <fullName evidence="1">DUF6429 domain-containing protein</fullName>
    </recommendedName>
</protein>
<evidence type="ECO:0000313" key="2">
    <source>
        <dbReference type="EMBL" id="TDW16467.1"/>
    </source>
</evidence>
<accession>A0A4R7ZFQ5</accession>
<dbReference type="InterPro" id="IPR045489">
    <property type="entry name" value="DUF6429"/>
</dbReference>
<proteinExistence type="predicted"/>
<dbReference type="Pfam" id="PF20008">
    <property type="entry name" value="DUF6429"/>
    <property type="match status" value="1"/>
</dbReference>
<dbReference type="EMBL" id="SODD01000023">
    <property type="protein sequence ID" value="TDW16467.1"/>
    <property type="molecule type" value="Genomic_DNA"/>
</dbReference>
<feature type="domain" description="DUF6429" evidence="1">
    <location>
        <begin position="5"/>
        <end position="84"/>
    </location>
</feature>
<keyword evidence="3" id="KW-1185">Reference proteome</keyword>
<reference evidence="2 3" key="1">
    <citation type="submission" date="2019-03" db="EMBL/GenBank/DDBJ databases">
        <title>Genomic Encyclopedia of Type Strains, Phase IV (KMG-IV): sequencing the most valuable type-strain genomes for metagenomic binning, comparative biology and taxonomic classification.</title>
        <authorList>
            <person name="Goeker M."/>
        </authorList>
    </citation>
    <scope>NUCLEOTIDE SEQUENCE [LARGE SCALE GENOMIC DNA]</scope>
    <source>
        <strain evidence="2 3">DSM 28867</strain>
    </source>
</reference>
<dbReference type="Proteomes" id="UP000294743">
    <property type="component" value="Unassembled WGS sequence"/>
</dbReference>
<dbReference type="RefSeq" id="WP_134169891.1">
    <property type="nucleotide sequence ID" value="NZ_SODD01000023.1"/>
</dbReference>
<organism evidence="2 3">
    <name type="scientific">Breznakia blatticola</name>
    <dbReference type="NCBI Taxonomy" id="1754012"/>
    <lineage>
        <taxon>Bacteria</taxon>
        <taxon>Bacillati</taxon>
        <taxon>Bacillota</taxon>
        <taxon>Erysipelotrichia</taxon>
        <taxon>Erysipelotrichales</taxon>
        <taxon>Erysipelotrichaceae</taxon>
        <taxon>Breznakia</taxon>
    </lineage>
</organism>
<comment type="caution">
    <text evidence="2">The sequence shown here is derived from an EMBL/GenBank/DDBJ whole genome shotgun (WGS) entry which is preliminary data.</text>
</comment>
<evidence type="ECO:0000259" key="1">
    <source>
        <dbReference type="Pfam" id="PF20008"/>
    </source>
</evidence>
<name>A0A4R7ZFQ5_9FIRM</name>
<sequence>MRNPNQAVEELTLILMYLTRYNETLIPGYPDDIRSLKGYSFSAINKLANDELIYQGKHPSKSKYISFSDEGIQRAQELLNEYNIADWKNGE</sequence>
<gene>
    <name evidence="2" type="ORF">EDD63_12324</name>
</gene>
<dbReference type="OrthoDB" id="9800962at2"/>
<dbReference type="AlphaFoldDB" id="A0A4R7ZFQ5"/>
<evidence type="ECO:0000313" key="3">
    <source>
        <dbReference type="Proteomes" id="UP000294743"/>
    </source>
</evidence>